<dbReference type="Pfam" id="PF03087">
    <property type="entry name" value="BPS1"/>
    <property type="match status" value="1"/>
</dbReference>
<dbReference type="InterPro" id="IPR004320">
    <property type="entry name" value="BPS1_pln"/>
</dbReference>
<dbReference type="AlphaFoldDB" id="A0AA39S1C2"/>
<proteinExistence type="predicted"/>
<feature type="compositionally biased region" description="Low complexity" evidence="2">
    <location>
        <begin position="37"/>
        <end position="50"/>
    </location>
</feature>
<organism evidence="3 4">
    <name type="scientific">Acer saccharum</name>
    <name type="common">Sugar maple</name>
    <dbReference type="NCBI Taxonomy" id="4024"/>
    <lineage>
        <taxon>Eukaryota</taxon>
        <taxon>Viridiplantae</taxon>
        <taxon>Streptophyta</taxon>
        <taxon>Embryophyta</taxon>
        <taxon>Tracheophyta</taxon>
        <taxon>Spermatophyta</taxon>
        <taxon>Magnoliopsida</taxon>
        <taxon>eudicotyledons</taxon>
        <taxon>Gunneridae</taxon>
        <taxon>Pentapetalae</taxon>
        <taxon>rosids</taxon>
        <taxon>malvids</taxon>
        <taxon>Sapindales</taxon>
        <taxon>Sapindaceae</taxon>
        <taxon>Hippocastanoideae</taxon>
        <taxon>Acereae</taxon>
        <taxon>Acer</taxon>
    </lineage>
</organism>
<dbReference type="PANTHER" id="PTHR33070:SF129">
    <property type="entry name" value="DUF241 DOMAIN PROTEIN"/>
    <property type="match status" value="1"/>
</dbReference>
<evidence type="ECO:0000256" key="2">
    <source>
        <dbReference type="SAM" id="MobiDB-lite"/>
    </source>
</evidence>
<reference evidence="3" key="1">
    <citation type="journal article" date="2022" name="Plant J.">
        <title>Strategies of tolerance reflected in two North American maple genomes.</title>
        <authorList>
            <person name="McEvoy S.L."/>
            <person name="Sezen U.U."/>
            <person name="Trouern-Trend A."/>
            <person name="McMahon S.M."/>
            <person name="Schaberg P.G."/>
            <person name="Yang J."/>
            <person name="Wegrzyn J.L."/>
            <person name="Swenson N.G."/>
        </authorList>
    </citation>
    <scope>NUCLEOTIDE SEQUENCE</scope>
    <source>
        <strain evidence="3">NS2018</strain>
    </source>
</reference>
<sequence length="286" mass="31634">MAGSLSNVQSSYHVHSNSLPSGPHRITSEVDQHLSRLRSSQATSTSSSSSSSICLEINGLQDLHDCVDKLLQLPLTHQALGQEQQNKLVNELLNGSLRILDVSSIAKDVLLQTKECAQELSSVLCRRWGDEISSEVKKYLTSRKAIKKTIKKALKGMVNKCSSRISEEHESVTKLTEVKAITFAVFESLFSLISGPMCTSTKLSGRYLVSKLMQSKRIACEEEESDINEFVKVDAALIAHKTSTSDNIIQVLKELELNIQDLEDGLESLSRHLIKSRVSLLNILNN</sequence>
<keyword evidence="4" id="KW-1185">Reference proteome</keyword>
<evidence type="ECO:0000313" key="4">
    <source>
        <dbReference type="Proteomes" id="UP001168877"/>
    </source>
</evidence>
<feature type="compositionally biased region" description="Polar residues" evidence="2">
    <location>
        <begin position="1"/>
        <end position="20"/>
    </location>
</feature>
<keyword evidence="1" id="KW-0175">Coiled coil</keyword>
<dbReference type="Proteomes" id="UP001168877">
    <property type="component" value="Unassembled WGS sequence"/>
</dbReference>
<dbReference type="GO" id="GO:0048364">
    <property type="term" value="P:root development"/>
    <property type="evidence" value="ECO:0007669"/>
    <property type="project" value="InterPro"/>
</dbReference>
<dbReference type="GO" id="GO:0048367">
    <property type="term" value="P:shoot system development"/>
    <property type="evidence" value="ECO:0007669"/>
    <property type="project" value="InterPro"/>
</dbReference>
<feature type="coiled-coil region" evidence="1">
    <location>
        <begin position="245"/>
        <end position="272"/>
    </location>
</feature>
<reference evidence="3" key="2">
    <citation type="submission" date="2023-06" db="EMBL/GenBank/DDBJ databases">
        <authorList>
            <person name="Swenson N.G."/>
            <person name="Wegrzyn J.L."/>
            <person name="Mcevoy S.L."/>
        </authorList>
    </citation>
    <scope>NUCLEOTIDE SEQUENCE</scope>
    <source>
        <strain evidence="3">NS2018</strain>
        <tissue evidence="3">Leaf</tissue>
    </source>
</reference>
<evidence type="ECO:0000256" key="1">
    <source>
        <dbReference type="SAM" id="Coils"/>
    </source>
</evidence>
<evidence type="ECO:0000313" key="3">
    <source>
        <dbReference type="EMBL" id="KAK0582728.1"/>
    </source>
</evidence>
<name>A0AA39S1C2_ACESA</name>
<accession>A0AA39S1C2</accession>
<dbReference type="PANTHER" id="PTHR33070">
    <property type="entry name" value="OS06G0725500 PROTEIN"/>
    <property type="match status" value="1"/>
</dbReference>
<feature type="region of interest" description="Disordered" evidence="2">
    <location>
        <begin position="1"/>
        <end position="50"/>
    </location>
</feature>
<gene>
    <name evidence="3" type="ORF">LWI29_028912</name>
</gene>
<protein>
    <submittedName>
        <fullName evidence="3">Uncharacterized protein</fullName>
    </submittedName>
</protein>
<dbReference type="EMBL" id="JAUESC010000384">
    <property type="protein sequence ID" value="KAK0582728.1"/>
    <property type="molecule type" value="Genomic_DNA"/>
</dbReference>
<comment type="caution">
    <text evidence="3">The sequence shown here is derived from an EMBL/GenBank/DDBJ whole genome shotgun (WGS) entry which is preliminary data.</text>
</comment>